<evidence type="ECO:0000313" key="1">
    <source>
        <dbReference type="EMBL" id="JAH81924.1"/>
    </source>
</evidence>
<dbReference type="EMBL" id="GBXM01026653">
    <property type="protein sequence ID" value="JAH81924.1"/>
    <property type="molecule type" value="Transcribed_RNA"/>
</dbReference>
<name>A0A0E9VUU4_ANGAN</name>
<sequence>MRYHSQNNIKKRNNQTFKTGPTYVHWIKGHRSHH</sequence>
<reference evidence="1" key="2">
    <citation type="journal article" date="2015" name="Fish Shellfish Immunol.">
        <title>Early steps in the European eel (Anguilla anguilla)-Vibrio vulnificus interaction in the gills: Role of the RtxA13 toxin.</title>
        <authorList>
            <person name="Callol A."/>
            <person name="Pajuelo D."/>
            <person name="Ebbesson L."/>
            <person name="Teles M."/>
            <person name="MacKenzie S."/>
            <person name="Amaro C."/>
        </authorList>
    </citation>
    <scope>NUCLEOTIDE SEQUENCE</scope>
</reference>
<reference evidence="1" key="1">
    <citation type="submission" date="2014-11" db="EMBL/GenBank/DDBJ databases">
        <authorList>
            <person name="Amaro Gonzalez C."/>
        </authorList>
    </citation>
    <scope>NUCLEOTIDE SEQUENCE</scope>
</reference>
<organism evidence="1">
    <name type="scientific">Anguilla anguilla</name>
    <name type="common">European freshwater eel</name>
    <name type="synonym">Muraena anguilla</name>
    <dbReference type="NCBI Taxonomy" id="7936"/>
    <lineage>
        <taxon>Eukaryota</taxon>
        <taxon>Metazoa</taxon>
        <taxon>Chordata</taxon>
        <taxon>Craniata</taxon>
        <taxon>Vertebrata</taxon>
        <taxon>Euteleostomi</taxon>
        <taxon>Actinopterygii</taxon>
        <taxon>Neopterygii</taxon>
        <taxon>Teleostei</taxon>
        <taxon>Anguilliformes</taxon>
        <taxon>Anguillidae</taxon>
        <taxon>Anguilla</taxon>
    </lineage>
</organism>
<accession>A0A0E9VUU4</accession>
<proteinExistence type="predicted"/>
<protein>
    <submittedName>
        <fullName evidence="1">Uncharacterized protein</fullName>
    </submittedName>
</protein>
<dbReference type="AlphaFoldDB" id="A0A0E9VUU4"/>